<evidence type="ECO:0000256" key="4">
    <source>
        <dbReference type="ARBA" id="ARBA00022840"/>
    </source>
</evidence>
<evidence type="ECO:0000313" key="9">
    <source>
        <dbReference type="EMBL" id="CDR37715.1"/>
    </source>
</evidence>
<dbReference type="SMART" id="SM00490">
    <property type="entry name" value="HELICc"/>
    <property type="match status" value="1"/>
</dbReference>
<dbReference type="InterPro" id="IPR038718">
    <property type="entry name" value="SNF2-like_sf"/>
</dbReference>
<dbReference type="GO" id="GO:0005524">
    <property type="term" value="F:ATP binding"/>
    <property type="evidence" value="ECO:0007669"/>
    <property type="project" value="InterPro"/>
</dbReference>
<dbReference type="Gene3D" id="3.40.50.10810">
    <property type="entry name" value="Tandem AAA-ATPase domain"/>
    <property type="match status" value="1"/>
</dbReference>
<dbReference type="VEuPathDB" id="FungiDB:BON22_1687"/>
<dbReference type="EC" id="3.6.4.12" evidence="1"/>
<dbReference type="CDD" id="cd18793">
    <property type="entry name" value="SF2_C_SNF"/>
    <property type="match status" value="1"/>
</dbReference>
<dbReference type="InterPro" id="IPR001650">
    <property type="entry name" value="Helicase_C-like"/>
</dbReference>
<dbReference type="GO" id="GO:0005634">
    <property type="term" value="C:nucleus"/>
    <property type="evidence" value="ECO:0007669"/>
    <property type="project" value="TreeGrafter"/>
</dbReference>
<evidence type="ECO:0000256" key="3">
    <source>
        <dbReference type="ARBA" id="ARBA00022801"/>
    </source>
</evidence>
<evidence type="ECO:0000256" key="1">
    <source>
        <dbReference type="ARBA" id="ARBA00012551"/>
    </source>
</evidence>
<dbReference type="PROSITE" id="PS51192">
    <property type="entry name" value="HELICASE_ATP_BIND_1"/>
    <property type="match status" value="1"/>
</dbReference>
<name>A0A061AJH8_CYBFA</name>
<dbReference type="InterPro" id="IPR027417">
    <property type="entry name" value="P-loop_NTPase"/>
</dbReference>
<feature type="region of interest" description="Disordered" evidence="6">
    <location>
        <begin position="1"/>
        <end position="86"/>
    </location>
</feature>
<dbReference type="FunFam" id="3.40.50.10810:FF:000020">
    <property type="entry name" value="DNA repair and recombination protein RAD54B"/>
    <property type="match status" value="1"/>
</dbReference>
<feature type="domain" description="Helicase ATP-binding" evidence="7">
    <location>
        <begin position="281"/>
        <end position="456"/>
    </location>
</feature>
<protein>
    <recommendedName>
        <fullName evidence="1">DNA helicase</fullName>
        <ecNumber evidence="1">3.6.4.12</ecNumber>
    </recommendedName>
</protein>
<sequence length="886" mass="99014">MYRRGPSAPFRPPRMTTPQSTAVSAAPSRPAPSDGEECKSSGQGPAVTPVDRPGLGGIKRQVLNTRPVAPIDVKKPKLHESSPTDQMPLDETLRYFEVVWRKHTTKKNKTWDGDGVAILGPTFLSFRLDQSDNYKEKSRISNTSKFTTDGCFSMGSFELEVMMEITDKAHIDKIRSFTKTGAPKADSTAVDKPITRVTKVAPIKREQIKLNKQFKQVVPHHTPIAKPKRGEPLYDASDPSAILFKKADPSDTDVLIDPFVAKKLRPHQVKGVKFLYECTMGLRGDDISGALLADDMGLGKTLQTITLIWTLLKQSPQGCDRPVANKVLIACPVTLIANWKREFNKWLPMNRIGVLTLSSKSTISRDKDMVKGFARANVYQVLIMGYEKILNMKEELSMVKFDLLICDEGHRLKNNTNKTLQALNSFMIERKVLLSGTPIQNDLSEFFNVIDFINPGILGTFNQFKRNFMNPILVSRDINCFDESARETGEAKSQELIALTKPFILRRTASVISNHLPPRTDIVLFCPPTNSQVKLFNEVLSSHRFTAMVNNAITPSSSLGLITMFKKICNSPSLLKTDKIFQEINVQSVGSHNTSGKLLAFQDLLMEIYRAGEKVVVVSNYTQTLDILQDVISKLNLTFLRLDGSTPKKDRDSIVNTFNNAPQRSKFAFLLSSKSGGVGLNLIGASRLILFDNDWNPSVDLQAMARVHRDGQKRPVFIYRLITTGCIDEKIFQRQLMKNNLSDKFLDNKSSSTDNLFEVDDLKDLFTVNQVTKCNTHDLIECSCGGTGEDTSVDDSESDEEPEKKVPSLKREASWVSALEVKNTLPEEDAAKKATIKKCLKDYRHIDPSKINLLDCNVGDELIEKVLTSAPKAFTFILTKVNKPTL</sequence>
<dbReference type="AlphaFoldDB" id="A0A061AJH8"/>
<dbReference type="PANTHER" id="PTHR45629:SF7">
    <property type="entry name" value="DNA EXCISION REPAIR PROTEIN ERCC-6-RELATED"/>
    <property type="match status" value="1"/>
</dbReference>
<accession>A0A061AJH8</accession>
<dbReference type="CDD" id="cd18004">
    <property type="entry name" value="DEXHc_RAD54"/>
    <property type="match status" value="1"/>
</dbReference>
<dbReference type="InterPro" id="IPR050496">
    <property type="entry name" value="SNF2_RAD54_helicase_repair"/>
</dbReference>
<dbReference type="Gene3D" id="3.40.50.300">
    <property type="entry name" value="P-loop containing nucleotide triphosphate hydrolases"/>
    <property type="match status" value="1"/>
</dbReference>
<dbReference type="InterPro" id="IPR049730">
    <property type="entry name" value="SNF2/RAD54-like_C"/>
</dbReference>
<keyword evidence="2" id="KW-0547">Nucleotide-binding</keyword>
<dbReference type="InterPro" id="IPR000330">
    <property type="entry name" value="SNF2_N"/>
</dbReference>
<dbReference type="PhylomeDB" id="A0A061AJH8"/>
<dbReference type="GO" id="GO:0003678">
    <property type="term" value="F:DNA helicase activity"/>
    <property type="evidence" value="ECO:0007669"/>
    <property type="project" value="UniProtKB-EC"/>
</dbReference>
<gene>
    <name evidence="9" type="ORF">CYFA0S_01e15588g</name>
</gene>
<proteinExistence type="predicted"/>
<dbReference type="OrthoDB" id="413460at2759"/>
<feature type="compositionally biased region" description="Low complexity" evidence="6">
    <location>
        <begin position="24"/>
        <end position="33"/>
    </location>
</feature>
<evidence type="ECO:0000259" key="7">
    <source>
        <dbReference type="PROSITE" id="PS51192"/>
    </source>
</evidence>
<evidence type="ECO:0000256" key="6">
    <source>
        <dbReference type="SAM" id="MobiDB-lite"/>
    </source>
</evidence>
<dbReference type="Pfam" id="PF00176">
    <property type="entry name" value="SNF2-rel_dom"/>
    <property type="match status" value="1"/>
</dbReference>
<dbReference type="Pfam" id="PF00271">
    <property type="entry name" value="Helicase_C"/>
    <property type="match status" value="1"/>
</dbReference>
<dbReference type="SUPFAM" id="SSF52540">
    <property type="entry name" value="P-loop containing nucleoside triphosphate hydrolases"/>
    <property type="match status" value="2"/>
</dbReference>
<keyword evidence="3" id="KW-0378">Hydrolase</keyword>
<dbReference type="InterPro" id="IPR014001">
    <property type="entry name" value="Helicase_ATP-bd"/>
</dbReference>
<dbReference type="GO" id="GO:0015616">
    <property type="term" value="F:DNA translocase activity"/>
    <property type="evidence" value="ECO:0007669"/>
    <property type="project" value="TreeGrafter"/>
</dbReference>
<reference evidence="9" key="1">
    <citation type="journal article" date="2014" name="Genome Announc.">
        <title>Genome sequence of the yeast Cyberlindnera fabianii (Hansenula fabianii).</title>
        <authorList>
            <person name="Freel K.C."/>
            <person name="Sarilar V."/>
            <person name="Neuveglise C."/>
            <person name="Devillers H."/>
            <person name="Friedrich A."/>
            <person name="Schacherer J."/>
        </authorList>
    </citation>
    <scope>NUCLEOTIDE SEQUENCE</scope>
    <source>
        <strain evidence="9">YJS4271</strain>
    </source>
</reference>
<dbReference type="PROSITE" id="PS51194">
    <property type="entry name" value="HELICASE_CTER"/>
    <property type="match status" value="1"/>
</dbReference>
<feature type="domain" description="Helicase C-terminal" evidence="8">
    <location>
        <begin position="600"/>
        <end position="757"/>
    </location>
</feature>
<keyword evidence="4" id="KW-0067">ATP-binding</keyword>
<comment type="catalytic activity">
    <reaction evidence="5">
        <text>ATP + H2O = ADP + phosphate + H(+)</text>
        <dbReference type="Rhea" id="RHEA:13065"/>
        <dbReference type="ChEBI" id="CHEBI:15377"/>
        <dbReference type="ChEBI" id="CHEBI:15378"/>
        <dbReference type="ChEBI" id="CHEBI:30616"/>
        <dbReference type="ChEBI" id="CHEBI:43474"/>
        <dbReference type="ChEBI" id="CHEBI:456216"/>
        <dbReference type="EC" id="3.6.4.12"/>
    </reaction>
</comment>
<dbReference type="SMART" id="SM00487">
    <property type="entry name" value="DEXDc"/>
    <property type="match status" value="1"/>
</dbReference>
<dbReference type="Gene3D" id="1.20.120.850">
    <property type="entry name" value="SWI2/SNF2 ATPases, N-terminal domain"/>
    <property type="match status" value="1"/>
</dbReference>
<dbReference type="GO" id="GO:0016787">
    <property type="term" value="F:hydrolase activity"/>
    <property type="evidence" value="ECO:0007669"/>
    <property type="project" value="UniProtKB-KW"/>
</dbReference>
<feature type="compositionally biased region" description="Basic and acidic residues" evidence="6">
    <location>
        <begin position="72"/>
        <end position="82"/>
    </location>
</feature>
<evidence type="ECO:0000259" key="8">
    <source>
        <dbReference type="PROSITE" id="PS51194"/>
    </source>
</evidence>
<dbReference type="PANTHER" id="PTHR45629">
    <property type="entry name" value="SNF2/RAD54 FAMILY MEMBER"/>
    <property type="match status" value="1"/>
</dbReference>
<dbReference type="EMBL" id="LK052886">
    <property type="protein sequence ID" value="CDR37715.1"/>
    <property type="molecule type" value="Genomic_DNA"/>
</dbReference>
<dbReference type="GO" id="GO:0007131">
    <property type="term" value="P:reciprocal meiotic recombination"/>
    <property type="evidence" value="ECO:0007669"/>
    <property type="project" value="TreeGrafter"/>
</dbReference>
<dbReference type="GO" id="GO:0000724">
    <property type="term" value="P:double-strand break repair via homologous recombination"/>
    <property type="evidence" value="ECO:0007669"/>
    <property type="project" value="TreeGrafter"/>
</dbReference>
<organism evidence="9">
    <name type="scientific">Cyberlindnera fabianii</name>
    <name type="common">Yeast</name>
    <name type="synonym">Hansenula fabianii</name>
    <dbReference type="NCBI Taxonomy" id="36022"/>
    <lineage>
        <taxon>Eukaryota</taxon>
        <taxon>Fungi</taxon>
        <taxon>Dikarya</taxon>
        <taxon>Ascomycota</taxon>
        <taxon>Saccharomycotina</taxon>
        <taxon>Saccharomycetes</taxon>
        <taxon>Phaffomycetales</taxon>
        <taxon>Phaffomycetaceae</taxon>
        <taxon>Cyberlindnera</taxon>
    </lineage>
</organism>
<feature type="region of interest" description="Disordered" evidence="6">
    <location>
        <begin position="788"/>
        <end position="807"/>
    </location>
</feature>
<feature type="compositionally biased region" description="Acidic residues" evidence="6">
    <location>
        <begin position="791"/>
        <end position="801"/>
    </location>
</feature>
<evidence type="ECO:0000256" key="5">
    <source>
        <dbReference type="ARBA" id="ARBA00047995"/>
    </source>
</evidence>
<evidence type="ECO:0000256" key="2">
    <source>
        <dbReference type="ARBA" id="ARBA00022741"/>
    </source>
</evidence>